<dbReference type="EMBL" id="FMYH01000009">
    <property type="protein sequence ID" value="SDD63834.1"/>
    <property type="molecule type" value="Genomic_DNA"/>
</dbReference>
<feature type="chain" id="PRO_5038850957" evidence="1">
    <location>
        <begin position="25"/>
        <end position="188"/>
    </location>
</feature>
<gene>
    <name evidence="3" type="ORF">SAMN05216410_3612</name>
</gene>
<dbReference type="OrthoDB" id="9809490at2"/>
<dbReference type="Pfam" id="PF14436">
    <property type="entry name" value="EndoU_bacteria"/>
    <property type="match status" value="1"/>
</dbReference>
<dbReference type="PROSITE" id="PS51257">
    <property type="entry name" value="PROKAR_LIPOPROTEIN"/>
    <property type="match status" value="1"/>
</dbReference>
<name>A0A1G6WDK0_9MICO</name>
<keyword evidence="4" id="KW-1185">Reference proteome</keyword>
<evidence type="ECO:0000256" key="1">
    <source>
        <dbReference type="SAM" id="SignalP"/>
    </source>
</evidence>
<dbReference type="AlphaFoldDB" id="A0A1G6WDK0"/>
<dbReference type="RefSeq" id="WP_093186062.1">
    <property type="nucleotide sequence ID" value="NZ_FMYH01000009.1"/>
</dbReference>
<dbReference type="Proteomes" id="UP000199039">
    <property type="component" value="Unassembled WGS sequence"/>
</dbReference>
<organism evidence="3 4">
    <name type="scientific">Sanguibacter gelidistatuariae</name>
    <dbReference type="NCBI Taxonomy" id="1814289"/>
    <lineage>
        <taxon>Bacteria</taxon>
        <taxon>Bacillati</taxon>
        <taxon>Actinomycetota</taxon>
        <taxon>Actinomycetes</taxon>
        <taxon>Micrococcales</taxon>
        <taxon>Sanguibacteraceae</taxon>
        <taxon>Sanguibacter</taxon>
    </lineage>
</organism>
<feature type="domain" description="Bacterial EndoU nuclease" evidence="2">
    <location>
        <begin position="64"/>
        <end position="185"/>
    </location>
</feature>
<evidence type="ECO:0000313" key="4">
    <source>
        <dbReference type="Proteomes" id="UP000199039"/>
    </source>
</evidence>
<feature type="signal peptide" evidence="1">
    <location>
        <begin position="1"/>
        <end position="24"/>
    </location>
</feature>
<dbReference type="STRING" id="1814289.SAMN05216410_3612"/>
<evidence type="ECO:0000313" key="3">
    <source>
        <dbReference type="EMBL" id="SDD63834.1"/>
    </source>
</evidence>
<sequence length="188" mass="18984">MRRLAGAVAALVLALSLSSCSVLTSLDASPGVSPSSPVEAPANLAATLDEALDALASTETFTAHGTEHVLSGEINRKGAAVGYHSTALGDLAAGQILPGTASAADGHGLYEAQVSVSGTNKTSNDGYSTFFPASWTAQQVVDAINEAYGSRVSSGDGGYDGVTSGGITVHMYLDDSDLITTAYPVMEN</sequence>
<proteinExistence type="predicted"/>
<dbReference type="GO" id="GO:0004519">
    <property type="term" value="F:endonuclease activity"/>
    <property type="evidence" value="ECO:0007669"/>
    <property type="project" value="InterPro"/>
</dbReference>
<accession>A0A1G6WDK0</accession>
<evidence type="ECO:0000259" key="2">
    <source>
        <dbReference type="Pfam" id="PF14436"/>
    </source>
</evidence>
<protein>
    <submittedName>
        <fullName evidence="3">EndoU nuclease</fullName>
    </submittedName>
</protein>
<dbReference type="InterPro" id="IPR029501">
    <property type="entry name" value="EndoU_bac"/>
</dbReference>
<keyword evidence="1" id="KW-0732">Signal</keyword>
<reference evidence="3 4" key="1">
    <citation type="submission" date="2016-09" db="EMBL/GenBank/DDBJ databases">
        <authorList>
            <person name="Capua I."/>
            <person name="De Benedictis P."/>
            <person name="Joannis T."/>
            <person name="Lombin L.H."/>
            <person name="Cattoli G."/>
        </authorList>
    </citation>
    <scope>NUCLEOTIDE SEQUENCE [LARGE SCALE GENOMIC DNA]</scope>
    <source>
        <strain evidence="3 4">ISLP-3</strain>
    </source>
</reference>